<dbReference type="GO" id="GO:0016301">
    <property type="term" value="F:kinase activity"/>
    <property type="evidence" value="ECO:0007669"/>
    <property type="project" value="UniProtKB-KW"/>
</dbReference>
<comment type="caution">
    <text evidence="1">The sequence shown here is derived from an EMBL/GenBank/DDBJ whole genome shotgun (WGS) entry which is preliminary data.</text>
</comment>
<gene>
    <name evidence="1" type="ORF">RCL2_000192100</name>
</gene>
<accession>A0A8H3KUK5</accession>
<protein>
    <submittedName>
        <fullName evidence="1">Kinase-like domain-containing protein</fullName>
    </submittedName>
</protein>
<dbReference type="Gene3D" id="1.10.510.10">
    <property type="entry name" value="Transferase(Phosphotransferase) domain 1"/>
    <property type="match status" value="1"/>
</dbReference>
<keyword evidence="1" id="KW-0808">Transferase</keyword>
<dbReference type="AlphaFoldDB" id="A0A8H3KUK5"/>
<reference evidence="1" key="1">
    <citation type="submission" date="2019-10" db="EMBL/GenBank/DDBJ databases">
        <title>Conservation and host-specific expression of non-tandemly repeated heterogenous ribosome RNA gene in arbuscular mycorrhizal fungi.</title>
        <authorList>
            <person name="Maeda T."/>
            <person name="Kobayashi Y."/>
            <person name="Nakagawa T."/>
            <person name="Ezawa T."/>
            <person name="Yamaguchi K."/>
            <person name="Bino T."/>
            <person name="Nishimoto Y."/>
            <person name="Shigenobu S."/>
            <person name="Kawaguchi M."/>
        </authorList>
    </citation>
    <scope>NUCLEOTIDE SEQUENCE</scope>
    <source>
        <strain evidence="1">HR1</strain>
    </source>
</reference>
<evidence type="ECO:0000313" key="1">
    <source>
        <dbReference type="EMBL" id="GES74440.1"/>
    </source>
</evidence>
<name>A0A8H3KUK5_9GLOM</name>
<organism evidence="1 2">
    <name type="scientific">Rhizophagus clarus</name>
    <dbReference type="NCBI Taxonomy" id="94130"/>
    <lineage>
        <taxon>Eukaryota</taxon>
        <taxon>Fungi</taxon>
        <taxon>Fungi incertae sedis</taxon>
        <taxon>Mucoromycota</taxon>
        <taxon>Glomeromycotina</taxon>
        <taxon>Glomeromycetes</taxon>
        <taxon>Glomerales</taxon>
        <taxon>Glomeraceae</taxon>
        <taxon>Rhizophagus</taxon>
    </lineage>
</organism>
<evidence type="ECO:0000313" key="2">
    <source>
        <dbReference type="Proteomes" id="UP000615446"/>
    </source>
</evidence>
<keyword evidence="1" id="KW-0418">Kinase</keyword>
<sequence length="76" mass="8893">MQRENTCLGVVPYVDPKFLDNKTQQYKLNTKSDVYSVLLWQISSGCNYGPFYEEDAKLIMDIRKDREKVIEDNSPN</sequence>
<dbReference type="Proteomes" id="UP000615446">
    <property type="component" value="Unassembled WGS sequence"/>
</dbReference>
<proteinExistence type="predicted"/>
<dbReference type="EMBL" id="BLAL01000012">
    <property type="protein sequence ID" value="GES74440.1"/>
    <property type="molecule type" value="Genomic_DNA"/>
</dbReference>